<evidence type="ECO:0000256" key="1">
    <source>
        <dbReference type="SAM" id="MobiDB-lite"/>
    </source>
</evidence>
<dbReference type="EMBL" id="MCFJ01000004">
    <property type="protein sequence ID" value="ORY67097.1"/>
    <property type="molecule type" value="Genomic_DNA"/>
</dbReference>
<feature type="region of interest" description="Disordered" evidence="1">
    <location>
        <begin position="84"/>
        <end position="275"/>
    </location>
</feature>
<dbReference type="RefSeq" id="XP_040717721.1">
    <property type="nucleotide sequence ID" value="XM_040858128.1"/>
</dbReference>
<keyword evidence="3" id="KW-1185">Reference proteome</keyword>
<feature type="compositionally biased region" description="Low complexity" evidence="1">
    <location>
        <begin position="256"/>
        <end position="270"/>
    </location>
</feature>
<feature type="compositionally biased region" description="Polar residues" evidence="1">
    <location>
        <begin position="366"/>
        <end position="376"/>
    </location>
</feature>
<feature type="compositionally biased region" description="Low complexity" evidence="1">
    <location>
        <begin position="441"/>
        <end position="452"/>
    </location>
</feature>
<feature type="region of interest" description="Disordered" evidence="1">
    <location>
        <begin position="14"/>
        <end position="34"/>
    </location>
</feature>
<reference evidence="2 3" key="1">
    <citation type="submission" date="2016-07" db="EMBL/GenBank/DDBJ databases">
        <title>Pervasive Adenine N6-methylation of Active Genes in Fungi.</title>
        <authorList>
            <consortium name="DOE Joint Genome Institute"/>
            <person name="Mondo S.J."/>
            <person name="Dannebaum R.O."/>
            <person name="Kuo R.C."/>
            <person name="Labutti K."/>
            <person name="Haridas S."/>
            <person name="Kuo A."/>
            <person name="Salamov A."/>
            <person name="Ahrendt S.R."/>
            <person name="Lipzen A."/>
            <person name="Sullivan W."/>
            <person name="Andreopoulos W.B."/>
            <person name="Clum A."/>
            <person name="Lindquist E."/>
            <person name="Daum C."/>
            <person name="Ramamoorthy G.K."/>
            <person name="Gryganskyi A."/>
            <person name="Culley D."/>
            <person name="Magnuson J.K."/>
            <person name="James T.Y."/>
            <person name="O'Malley M.A."/>
            <person name="Stajich J.E."/>
            <person name="Spatafora J.W."/>
            <person name="Visel A."/>
            <person name="Grigoriev I.V."/>
        </authorList>
    </citation>
    <scope>NUCLEOTIDE SEQUENCE [LARGE SCALE GENOMIC DNA]</scope>
    <source>
        <strain evidence="2 3">CBS 129021</strain>
    </source>
</reference>
<feature type="compositionally biased region" description="Basic and acidic residues" evidence="1">
    <location>
        <begin position="528"/>
        <end position="544"/>
    </location>
</feature>
<proteinExistence type="predicted"/>
<comment type="caution">
    <text evidence="2">The sequence shown here is derived from an EMBL/GenBank/DDBJ whole genome shotgun (WGS) entry which is preliminary data.</text>
</comment>
<feature type="region of interest" description="Disordered" evidence="1">
    <location>
        <begin position="524"/>
        <end position="544"/>
    </location>
</feature>
<feature type="region of interest" description="Disordered" evidence="1">
    <location>
        <begin position="363"/>
        <end position="389"/>
    </location>
</feature>
<feature type="region of interest" description="Disordered" evidence="1">
    <location>
        <begin position="418"/>
        <end position="452"/>
    </location>
</feature>
<evidence type="ECO:0000313" key="3">
    <source>
        <dbReference type="Proteomes" id="UP000193689"/>
    </source>
</evidence>
<dbReference type="GeneID" id="63774340"/>
<gene>
    <name evidence="2" type="ORF">BCR38DRAFT_407110</name>
</gene>
<dbReference type="OrthoDB" id="5426191at2759"/>
<protein>
    <submittedName>
        <fullName evidence="2">Uncharacterized protein</fullName>
    </submittedName>
</protein>
<feature type="compositionally biased region" description="Polar residues" evidence="1">
    <location>
        <begin position="84"/>
        <end position="105"/>
    </location>
</feature>
<name>A0A1Y2E6M9_9PEZI</name>
<evidence type="ECO:0000313" key="2">
    <source>
        <dbReference type="EMBL" id="ORY67097.1"/>
    </source>
</evidence>
<dbReference type="AlphaFoldDB" id="A0A1Y2E6M9"/>
<sequence length="653" mass="71474">MGGHVEAHSLATLNALASNPPQYPTKPSEQRREPLTLYISRVPGTRDIILSPFKPQIKNVTAEDVASSLYYVHFNTAEDDLMTSKLQTSNPSPRTSQESSRSGPQIQRKPVPPPARKSDVVDPALTESHPAFRTGTPVPPYGADNQDAGPWLQPSAQLMTSSHDGSAVPSERKPPPPVHRKPLGPRVLTSENLNKMLPEPPVQPPTYSETPRSPVAPDLPPKPSQNHYHHPPLLSNPSAPLTVPLLPNSRPPSPFAPSSISPNRSPSSSPKQRQRFTPYSLTLIRRDPSSGQQWNVGRVSSFQLEHPELLLPDEKHIPSPSINISLETSGYSKFRNMPSVGRGAIDIREIRESLDMIRPGGASAAVATSVNQSPNRQHTRPEPNHSSFVTNGAAFDRQVKMTYAPSFAATLKHAFRREPKHHSSLSASDDLPVSPRLSQPSHSRSGSAVSALSSGGEFDPFDVVEAPVITTPAPGLKPQGYMFASPWDGRCEFRTGNGGRSLRCRHILPSFGTGGGMWNPLVGGGDANGERPETPQKESKVKGHDISELRFNLPSNEIFANEKTKLPNEGRERARDRIFNSMINKTEDDVDDDEYYSYGYDLSLGKEKAGGGNRGKRAKMGKLIIWDDGLKMLDLVVAANVGVWWGVWERRGE</sequence>
<dbReference type="InParanoid" id="A0A1Y2E6M9"/>
<dbReference type="STRING" id="1141098.A0A1Y2E6M9"/>
<organism evidence="2 3">
    <name type="scientific">Pseudomassariella vexata</name>
    <dbReference type="NCBI Taxonomy" id="1141098"/>
    <lineage>
        <taxon>Eukaryota</taxon>
        <taxon>Fungi</taxon>
        <taxon>Dikarya</taxon>
        <taxon>Ascomycota</taxon>
        <taxon>Pezizomycotina</taxon>
        <taxon>Sordariomycetes</taxon>
        <taxon>Xylariomycetidae</taxon>
        <taxon>Amphisphaeriales</taxon>
        <taxon>Pseudomassariaceae</taxon>
        <taxon>Pseudomassariella</taxon>
    </lineage>
</organism>
<accession>A0A1Y2E6M9</accession>
<feature type="compositionally biased region" description="Polar residues" evidence="1">
    <location>
        <begin position="154"/>
        <end position="164"/>
    </location>
</feature>
<dbReference type="Proteomes" id="UP000193689">
    <property type="component" value="Unassembled WGS sequence"/>
</dbReference>